<dbReference type="VEuPathDB" id="AmoebaDB:NF0086530"/>
<dbReference type="OrthoDB" id="3231855at2759"/>
<dbReference type="Gene3D" id="3.30.1370.110">
    <property type="match status" value="1"/>
</dbReference>
<dbReference type="InterPro" id="IPR013899">
    <property type="entry name" value="DUF1771"/>
</dbReference>
<feature type="domain" description="Smr" evidence="4">
    <location>
        <begin position="321"/>
        <end position="395"/>
    </location>
</feature>
<gene>
    <name evidence="5" type="ORF">FDP41_010992</name>
</gene>
<accession>A0A6A5C915</accession>
<dbReference type="GeneID" id="68118207"/>
<dbReference type="InterPro" id="IPR036063">
    <property type="entry name" value="Smr_dom_sf"/>
</dbReference>
<feature type="compositionally biased region" description="Basic and acidic residues" evidence="2">
    <location>
        <begin position="108"/>
        <end position="118"/>
    </location>
</feature>
<dbReference type="VEuPathDB" id="AmoebaDB:FDP41_010992"/>
<dbReference type="GO" id="GO:0003723">
    <property type="term" value="F:RNA binding"/>
    <property type="evidence" value="ECO:0007669"/>
    <property type="project" value="UniProtKB-UniRule"/>
</dbReference>
<name>A0A6A5C915_NAEFO</name>
<evidence type="ECO:0000256" key="3">
    <source>
        <dbReference type="SAM" id="SignalP"/>
    </source>
</evidence>
<dbReference type="PANTHER" id="PTHR47417">
    <property type="entry name" value="SMR DOMAIN-CONTAINING PROTEIN YPL199C"/>
    <property type="match status" value="1"/>
</dbReference>
<feature type="region of interest" description="Disordered" evidence="2">
    <location>
        <begin position="27"/>
        <end position="46"/>
    </location>
</feature>
<feature type="region of interest" description="Disordered" evidence="2">
    <location>
        <begin position="100"/>
        <end position="121"/>
    </location>
</feature>
<dbReference type="RefSeq" id="XP_044567727.1">
    <property type="nucleotide sequence ID" value="XM_044701351.1"/>
</dbReference>
<dbReference type="AlphaFoldDB" id="A0A6A5C915"/>
<evidence type="ECO:0000256" key="1">
    <source>
        <dbReference type="PROSITE-ProRule" id="PRU00117"/>
    </source>
</evidence>
<dbReference type="PROSITE" id="PS50828">
    <property type="entry name" value="SMR"/>
    <property type="match status" value="1"/>
</dbReference>
<dbReference type="SMART" id="SM01162">
    <property type="entry name" value="DUF1771"/>
    <property type="match status" value="1"/>
</dbReference>
<dbReference type="PANTHER" id="PTHR47417:SF1">
    <property type="entry name" value="SMR DOMAIN-CONTAINING PROTEIN YPL199C"/>
    <property type="match status" value="1"/>
</dbReference>
<dbReference type="EMBL" id="VFQX01000007">
    <property type="protein sequence ID" value="KAF0983014.1"/>
    <property type="molecule type" value="Genomic_DNA"/>
</dbReference>
<dbReference type="Pfam" id="PF01713">
    <property type="entry name" value="Smr"/>
    <property type="match status" value="1"/>
</dbReference>
<dbReference type="InterPro" id="IPR053020">
    <property type="entry name" value="Smr_domain_protein"/>
</dbReference>
<comment type="caution">
    <text evidence="5">The sequence shown here is derived from an EMBL/GenBank/DDBJ whole genome shotgun (WGS) entry which is preliminary data.</text>
</comment>
<dbReference type="SUPFAM" id="SSF54791">
    <property type="entry name" value="Eukaryotic type KH-domain (KH-domain type I)"/>
    <property type="match status" value="1"/>
</dbReference>
<dbReference type="InterPro" id="IPR004088">
    <property type="entry name" value="KH_dom_type_1"/>
</dbReference>
<keyword evidence="1" id="KW-0694">RNA-binding</keyword>
<dbReference type="Proteomes" id="UP000444721">
    <property type="component" value="Unassembled WGS sequence"/>
</dbReference>
<dbReference type="InterPro" id="IPR002625">
    <property type="entry name" value="Smr_dom"/>
</dbReference>
<evidence type="ECO:0000313" key="6">
    <source>
        <dbReference type="Proteomes" id="UP000444721"/>
    </source>
</evidence>
<keyword evidence="3" id="KW-0732">Signal</keyword>
<evidence type="ECO:0000313" key="5">
    <source>
        <dbReference type="EMBL" id="KAF0983014.1"/>
    </source>
</evidence>
<reference evidence="5 6" key="1">
    <citation type="journal article" date="2019" name="Sci. Rep.">
        <title>Nanopore sequencing improves the draft genome of the human pathogenic amoeba Naegleria fowleri.</title>
        <authorList>
            <person name="Liechti N."/>
            <person name="Schurch N."/>
            <person name="Bruggmann R."/>
            <person name="Wittwer M."/>
        </authorList>
    </citation>
    <scope>NUCLEOTIDE SEQUENCE [LARGE SCALE GENOMIC DNA]</scope>
    <source>
        <strain evidence="5 6">ATCC 30894</strain>
    </source>
</reference>
<proteinExistence type="predicted"/>
<feature type="chain" id="PRO_5025415606" description="Smr domain-containing protein" evidence="3">
    <location>
        <begin position="23"/>
        <end position="395"/>
    </location>
</feature>
<dbReference type="SMART" id="SM00463">
    <property type="entry name" value="SMR"/>
    <property type="match status" value="1"/>
</dbReference>
<keyword evidence="6" id="KW-1185">Reference proteome</keyword>
<evidence type="ECO:0000259" key="4">
    <source>
        <dbReference type="PROSITE" id="PS50828"/>
    </source>
</evidence>
<dbReference type="PROSITE" id="PS50084">
    <property type="entry name" value="KH_TYPE_1"/>
    <property type="match status" value="1"/>
</dbReference>
<dbReference type="Pfam" id="PF00013">
    <property type="entry name" value="KH_1"/>
    <property type="match status" value="1"/>
</dbReference>
<organism evidence="5 6">
    <name type="scientific">Naegleria fowleri</name>
    <name type="common">Brain eating amoeba</name>
    <dbReference type="NCBI Taxonomy" id="5763"/>
    <lineage>
        <taxon>Eukaryota</taxon>
        <taxon>Discoba</taxon>
        <taxon>Heterolobosea</taxon>
        <taxon>Tetramitia</taxon>
        <taxon>Eutetramitia</taxon>
        <taxon>Vahlkampfiidae</taxon>
        <taxon>Naegleria</taxon>
    </lineage>
</organism>
<protein>
    <recommendedName>
        <fullName evidence="4">Smr domain-containing protein</fullName>
    </recommendedName>
</protein>
<dbReference type="VEuPathDB" id="AmoebaDB:NfTy_016230"/>
<dbReference type="SUPFAM" id="SSF160443">
    <property type="entry name" value="SMR domain-like"/>
    <property type="match status" value="1"/>
</dbReference>
<dbReference type="InterPro" id="IPR036612">
    <property type="entry name" value="KH_dom_type_1_sf"/>
</dbReference>
<dbReference type="Pfam" id="PF08590">
    <property type="entry name" value="DUF1771"/>
    <property type="match status" value="1"/>
</dbReference>
<feature type="signal peptide" evidence="3">
    <location>
        <begin position="1"/>
        <end position="22"/>
    </location>
</feature>
<sequence length="395" mass="44434">MLDVVVIVFLSLIPILLQKITGELSSEAKNKSNSLSQTSDQSSSLKKEVVVKPELQAVNVPKTSSPATETVQSLIKKEAIIEKQPVVAVKEQQLEKAEPAVVTQATTEHQEPETRDSSSRVTTIETSDIATIASSNNKEAQTSTTEFQNNLDESNGSFILKPSKIVKYIIGPSGSVIKQIMIETNSRIDITDRDESAKLIKISSNGSDPSLFNLRNTYHRMMEELNKYGWAYDAQQDEFVEHLTESMKLFKELEQKIKEQSEIMSKCFAEASEAFQRGEKALASQLSEEGKQAQELMKQYQSESAHTMFEHLNKDRTEDEIDLHGQYVDFAMKFLKERIDKLKQQNKTELTIIYGAGNHSDENGPKIKPAVLKYLGEVQMKYEEKTQGSILAFLQ</sequence>
<dbReference type="Gene3D" id="3.30.1370.10">
    <property type="entry name" value="K Homology domain, type 1"/>
    <property type="match status" value="1"/>
</dbReference>
<feature type="compositionally biased region" description="Low complexity" evidence="2">
    <location>
        <begin position="32"/>
        <end position="44"/>
    </location>
</feature>
<evidence type="ECO:0000256" key="2">
    <source>
        <dbReference type="SAM" id="MobiDB-lite"/>
    </source>
</evidence>